<comment type="caution">
    <text evidence="9">The sequence shown here is derived from an EMBL/GenBank/DDBJ whole genome shotgun (WGS) entry which is preliminary data.</text>
</comment>
<keyword evidence="9" id="KW-0723">Serine/threonine-protein kinase</keyword>
<evidence type="ECO:0000256" key="1">
    <source>
        <dbReference type="ARBA" id="ARBA00022679"/>
    </source>
</evidence>
<evidence type="ECO:0000256" key="5">
    <source>
        <dbReference type="PROSITE-ProRule" id="PRU10141"/>
    </source>
</evidence>
<evidence type="ECO:0000256" key="4">
    <source>
        <dbReference type="ARBA" id="ARBA00022840"/>
    </source>
</evidence>
<dbReference type="GO" id="GO:0005524">
    <property type="term" value="F:ATP binding"/>
    <property type="evidence" value="ECO:0007669"/>
    <property type="project" value="UniProtKB-UniRule"/>
</dbReference>
<evidence type="ECO:0000259" key="8">
    <source>
        <dbReference type="PROSITE" id="PS50011"/>
    </source>
</evidence>
<dbReference type="InterPro" id="IPR000719">
    <property type="entry name" value="Prot_kinase_dom"/>
</dbReference>
<feature type="compositionally biased region" description="Pro residues" evidence="6">
    <location>
        <begin position="467"/>
        <end position="482"/>
    </location>
</feature>
<dbReference type="AlphaFoldDB" id="A6GC45"/>
<dbReference type="InterPro" id="IPR017441">
    <property type="entry name" value="Protein_kinase_ATP_BS"/>
</dbReference>
<keyword evidence="2 5" id="KW-0547">Nucleotide-binding</keyword>
<keyword evidence="1" id="KW-0808">Transferase</keyword>
<reference evidence="9 10" key="1">
    <citation type="submission" date="2007-06" db="EMBL/GenBank/DDBJ databases">
        <authorList>
            <person name="Shimkets L."/>
            <person name="Ferriera S."/>
            <person name="Johnson J."/>
            <person name="Kravitz S."/>
            <person name="Beeson K."/>
            <person name="Sutton G."/>
            <person name="Rogers Y.-H."/>
            <person name="Friedman R."/>
            <person name="Frazier M."/>
            <person name="Venter J.C."/>
        </authorList>
    </citation>
    <scope>NUCLEOTIDE SEQUENCE [LARGE SCALE GENOMIC DNA]</scope>
    <source>
        <strain evidence="9 10">SIR-1</strain>
    </source>
</reference>
<feature type="compositionally biased region" description="Polar residues" evidence="6">
    <location>
        <begin position="381"/>
        <end position="390"/>
    </location>
</feature>
<dbReference type="Gene3D" id="1.10.510.10">
    <property type="entry name" value="Transferase(Phosphotransferase) domain 1"/>
    <property type="match status" value="1"/>
</dbReference>
<feature type="region of interest" description="Disordered" evidence="6">
    <location>
        <begin position="455"/>
        <end position="522"/>
    </location>
</feature>
<dbReference type="PROSITE" id="PS00107">
    <property type="entry name" value="PROTEIN_KINASE_ATP"/>
    <property type="match status" value="1"/>
</dbReference>
<dbReference type="CDD" id="cd14014">
    <property type="entry name" value="STKc_PknB_like"/>
    <property type="match status" value="1"/>
</dbReference>
<dbReference type="STRING" id="391625.PPSIR1_24404"/>
<keyword evidence="7" id="KW-1133">Transmembrane helix</keyword>
<feature type="compositionally biased region" description="Polar residues" evidence="6">
    <location>
        <begin position="347"/>
        <end position="366"/>
    </location>
</feature>
<evidence type="ECO:0000256" key="3">
    <source>
        <dbReference type="ARBA" id="ARBA00022777"/>
    </source>
</evidence>
<feature type="domain" description="Protein kinase" evidence="8">
    <location>
        <begin position="7"/>
        <end position="282"/>
    </location>
</feature>
<evidence type="ECO:0000256" key="6">
    <source>
        <dbReference type="SAM" id="MobiDB-lite"/>
    </source>
</evidence>
<feature type="compositionally biased region" description="Acidic residues" evidence="6">
    <location>
        <begin position="483"/>
        <end position="492"/>
    </location>
</feature>
<dbReference type="PANTHER" id="PTHR43289">
    <property type="entry name" value="MITOGEN-ACTIVATED PROTEIN KINASE KINASE KINASE 20-RELATED"/>
    <property type="match status" value="1"/>
</dbReference>
<keyword evidence="4 5" id="KW-0067">ATP-binding</keyword>
<proteinExistence type="predicted"/>
<dbReference type="Gene3D" id="3.30.200.20">
    <property type="entry name" value="Phosphorylase Kinase, domain 1"/>
    <property type="match status" value="1"/>
</dbReference>
<evidence type="ECO:0000313" key="10">
    <source>
        <dbReference type="Proteomes" id="UP000005801"/>
    </source>
</evidence>
<dbReference type="GO" id="GO:0004674">
    <property type="term" value="F:protein serine/threonine kinase activity"/>
    <property type="evidence" value="ECO:0007669"/>
    <property type="project" value="UniProtKB-KW"/>
</dbReference>
<feature type="transmembrane region" description="Helical" evidence="7">
    <location>
        <begin position="424"/>
        <end position="447"/>
    </location>
</feature>
<feature type="region of interest" description="Disordered" evidence="6">
    <location>
        <begin position="335"/>
        <end position="391"/>
    </location>
</feature>
<dbReference type="eggNOG" id="COG0515">
    <property type="taxonomic scope" value="Bacteria"/>
</dbReference>
<dbReference type="EMBL" id="ABCS01000062">
    <property type="protein sequence ID" value="EDM76607.1"/>
    <property type="molecule type" value="Genomic_DNA"/>
</dbReference>
<dbReference type="PROSITE" id="PS50011">
    <property type="entry name" value="PROTEIN_KINASE_DOM"/>
    <property type="match status" value="1"/>
</dbReference>
<feature type="region of interest" description="Disordered" evidence="6">
    <location>
        <begin position="309"/>
        <end position="328"/>
    </location>
</feature>
<gene>
    <name evidence="9" type="ORF">PPSIR1_24404</name>
</gene>
<dbReference type="PROSITE" id="PS00109">
    <property type="entry name" value="PROTEIN_KINASE_TYR"/>
    <property type="match status" value="1"/>
</dbReference>
<dbReference type="SUPFAM" id="SSF56112">
    <property type="entry name" value="Protein kinase-like (PK-like)"/>
    <property type="match status" value="1"/>
</dbReference>
<dbReference type="InterPro" id="IPR011009">
    <property type="entry name" value="Kinase-like_dom_sf"/>
</dbReference>
<name>A6GC45_9BACT</name>
<dbReference type="InterPro" id="IPR008266">
    <property type="entry name" value="Tyr_kinase_AS"/>
</dbReference>
<dbReference type="Pfam" id="PF00069">
    <property type="entry name" value="Pkinase"/>
    <property type="match status" value="1"/>
</dbReference>
<keyword evidence="7" id="KW-0812">Transmembrane</keyword>
<feature type="binding site" evidence="5">
    <location>
        <position position="42"/>
    </location>
    <ligand>
        <name>ATP</name>
        <dbReference type="ChEBI" id="CHEBI:30616"/>
    </ligand>
</feature>
<evidence type="ECO:0000256" key="7">
    <source>
        <dbReference type="SAM" id="Phobius"/>
    </source>
</evidence>
<evidence type="ECO:0000313" key="9">
    <source>
        <dbReference type="EMBL" id="EDM76607.1"/>
    </source>
</evidence>
<keyword evidence="3 9" id="KW-0418">Kinase</keyword>
<sequence>MKTLGPYELLRKVGTGGMAEVWSARPAGPGAIGGPHDVLALKLLFPHLAEKPRYRDMFLAEARLSLMLQHPNITRTYHAEATPDPEGGPCFMVMELLEGMTLAQLERGLGKRGQKLPLEVSAYVIGEVLRALEYAHSLRNEAGSTVIHRDVSPQNVMLTTDGQVKLMDFGIARFSTEETTGNFVKGKLQYMPPEQFRRATRKPTVDIFAVGAMLHELIDGRPFRAKIEQEKLFSMVLEGEIPPLKIDPSCVPAQLEHLRLGMLAADEAQRTQSAQQALQLLFSWPGYVNASGLLQQLVQRFIPPGSARAVPSGTNAGPGPATSAYAALSTNPSGLHSVGSGMHPAAGSQSGPHTWEGWSQATSPSNAELMGQREAAETLPDGQSQPQTNGAMVAPVTNAGMVATHGEVAPPPAPARSSSPQWRLPVFIGLGVLGVGGLGIAIAAMLINGPADEAPAKDEAPTMPAAPVEPSPAPTQPAPAEPAPEEPAEPAPEEPAPADEPVVEDEPAIEDEDSAVAPGPVRSDDAAKVRVPVEFVANEFFFVYVKINGRVLTLEPRSRVKLTLGRHTVYMRQKPDDDWVKAGRIHLDEEDGSYRVEMTKPHGLKLVNK</sequence>
<dbReference type="PANTHER" id="PTHR43289:SF6">
    <property type="entry name" value="SERINE_THREONINE-PROTEIN KINASE NEKL-3"/>
    <property type="match status" value="1"/>
</dbReference>
<keyword evidence="7" id="KW-0472">Membrane</keyword>
<protein>
    <submittedName>
        <fullName evidence="9">Serine/threonine protein kinase Pkn6</fullName>
    </submittedName>
</protein>
<dbReference type="Proteomes" id="UP000005801">
    <property type="component" value="Unassembled WGS sequence"/>
</dbReference>
<accession>A6GC45</accession>
<feature type="compositionally biased region" description="Acidic residues" evidence="6">
    <location>
        <begin position="501"/>
        <end position="514"/>
    </location>
</feature>
<keyword evidence="10" id="KW-1185">Reference proteome</keyword>
<evidence type="ECO:0000256" key="2">
    <source>
        <dbReference type="ARBA" id="ARBA00022741"/>
    </source>
</evidence>
<organism evidence="9 10">
    <name type="scientific">Plesiocystis pacifica SIR-1</name>
    <dbReference type="NCBI Taxonomy" id="391625"/>
    <lineage>
        <taxon>Bacteria</taxon>
        <taxon>Pseudomonadati</taxon>
        <taxon>Myxococcota</taxon>
        <taxon>Polyangia</taxon>
        <taxon>Nannocystales</taxon>
        <taxon>Nannocystaceae</taxon>
        <taxon>Plesiocystis</taxon>
    </lineage>
</organism>